<reference evidence="3" key="1">
    <citation type="journal article" date="2019" name="Int. J. Syst. Evol. Microbiol.">
        <title>The Global Catalogue of Microorganisms (GCM) 10K type strain sequencing project: providing services to taxonomists for standard genome sequencing and annotation.</title>
        <authorList>
            <consortium name="The Broad Institute Genomics Platform"/>
            <consortium name="The Broad Institute Genome Sequencing Center for Infectious Disease"/>
            <person name="Wu L."/>
            <person name="Ma J."/>
        </authorList>
    </citation>
    <scope>NUCLEOTIDE SEQUENCE [LARGE SCALE GENOMIC DNA]</scope>
    <source>
        <strain evidence="3">KACC 12507</strain>
    </source>
</reference>
<organism evidence="2 3">
    <name type="scientific">Glaciecola siphonariae</name>
    <dbReference type="NCBI Taxonomy" id="521012"/>
    <lineage>
        <taxon>Bacteria</taxon>
        <taxon>Pseudomonadati</taxon>
        <taxon>Pseudomonadota</taxon>
        <taxon>Gammaproteobacteria</taxon>
        <taxon>Alteromonadales</taxon>
        <taxon>Alteromonadaceae</taxon>
        <taxon>Glaciecola</taxon>
    </lineage>
</organism>
<sequence>MIAQNTYLGDLKYYEIYDDFDGPKCFSVINNLKQLYLVYWAGVGESASTDTWLYSSITEKRLDRVRRQEESIRNVFLQPELNVYFVETNYESGESQADFIPRDKISQFNIPPEDFEFDLAEIEIISEENDWHFELNIQRRSDKHAFPDRKMVTRVLDAFSEIIELLMLDDTRKIPKVYPKSAVPGSFEVKLAASDDANASKAIQAFNLLLQDINKLDENLKASALDPYRVKELLEIIELHKLTVTITPRTYQFLSSAIRLDTVKFDALIDKLNDSATVLVDSINVPQANNIDRVIEVVKKRDRGEQLNHENIDGINSARQVKYHTDAACCLGLLKKNLSVTSAGRFLASKSDKASQYEFLADRFESSDFGWSWIKWSGVNTMLDLDPLTASKFINECVAGLNERTASRRATTLAKWLQVLKPYRRLYSNQSADDIPSEQDN</sequence>
<keyword evidence="3" id="KW-1185">Reference proteome</keyword>
<accession>A0ABV9LYM7</accession>
<gene>
    <name evidence="2" type="ORF">ACFO4O_14015</name>
</gene>
<comment type="caution">
    <text evidence="2">The sequence shown here is derived from an EMBL/GenBank/DDBJ whole genome shotgun (WGS) entry which is preliminary data.</text>
</comment>
<evidence type="ECO:0000259" key="1">
    <source>
        <dbReference type="Pfam" id="PF20215"/>
    </source>
</evidence>
<name>A0ABV9LYM7_9ALTE</name>
<dbReference type="Proteomes" id="UP001595897">
    <property type="component" value="Unassembled WGS sequence"/>
</dbReference>
<protein>
    <submittedName>
        <fullName evidence="2">DUF6575 domain-containing protein</fullName>
    </submittedName>
</protein>
<dbReference type="InterPro" id="IPR046482">
    <property type="entry name" value="DUF6575"/>
</dbReference>
<evidence type="ECO:0000313" key="2">
    <source>
        <dbReference type="EMBL" id="MFC4701284.1"/>
    </source>
</evidence>
<dbReference type="EMBL" id="JBHSGU010000005">
    <property type="protein sequence ID" value="MFC4701284.1"/>
    <property type="molecule type" value="Genomic_DNA"/>
</dbReference>
<evidence type="ECO:0000313" key="3">
    <source>
        <dbReference type="Proteomes" id="UP001595897"/>
    </source>
</evidence>
<dbReference type="RefSeq" id="WP_382409570.1">
    <property type="nucleotide sequence ID" value="NZ_JBHSGU010000005.1"/>
</dbReference>
<dbReference type="Pfam" id="PF20215">
    <property type="entry name" value="DUF6575"/>
    <property type="match status" value="1"/>
</dbReference>
<feature type="domain" description="DUF6575" evidence="1">
    <location>
        <begin position="2"/>
        <end position="209"/>
    </location>
</feature>
<proteinExistence type="predicted"/>